<feature type="region of interest" description="Disordered" evidence="1">
    <location>
        <begin position="751"/>
        <end position="779"/>
    </location>
</feature>
<dbReference type="EMBL" id="KQ085941">
    <property type="protein sequence ID" value="KLO14625.1"/>
    <property type="molecule type" value="Genomic_DNA"/>
</dbReference>
<reference evidence="2 3" key="1">
    <citation type="submission" date="2015-04" db="EMBL/GenBank/DDBJ databases">
        <title>Complete genome sequence of Schizopora paradoxa KUC8140, a cosmopolitan wood degrader in East Asia.</title>
        <authorList>
            <consortium name="DOE Joint Genome Institute"/>
            <person name="Min B."/>
            <person name="Park H."/>
            <person name="Jang Y."/>
            <person name="Kim J.-J."/>
            <person name="Kim K.H."/>
            <person name="Pangilinan J."/>
            <person name="Lipzen A."/>
            <person name="Riley R."/>
            <person name="Grigoriev I.V."/>
            <person name="Spatafora J.W."/>
            <person name="Choi I.-G."/>
        </authorList>
    </citation>
    <scope>NUCLEOTIDE SEQUENCE [LARGE SCALE GENOMIC DNA]</scope>
    <source>
        <strain evidence="2 3">KUC8140</strain>
    </source>
</reference>
<proteinExistence type="predicted"/>
<sequence>MSTSDSEPFYGYPGAFQPAYSTSHLHRNRTAENLPGPGRTLGRFYEWAGDLFERGISSARASRSPAPPEPIQVAPTPSVGGIQSYLPNTVNPDDNDQNPSPSHSTFSFDLSGDMSAEELRTFVERNATASNLPGPGRLLGRLYEIAGRVLERRSGRAMERRGRGPRAIMAQIMAVRGPVEFGLVVRYGATSTETPGTHWLLADRSNEHEREGLMYSFPTETEQAVLRKLVKNLVDYTFSGVQATQQDALECITELTIADSFLRNTLRDCLDNQRFNVTFPYLGNNNDILLNSSRRALISVSDVAVSSIMQEIFDLDAKTCASDEEILDEYIICNDALTDLVSRVSNNLIKFILNPDTSFLVLRYLQKLHNMPSSRALELIHESPIQEALQHLGSEGLPISEWSALNICLNPLHHFPQSAASIIPILLRQPDNFRFCAFQLEHFLTYDVFFCCSAYAAFTAPFIAGHCRSLVKELSGESSLSGQLRAVTCMKRYIAECLGGPEIPTWASLLTARPSIIFAHLVDGKIEQYLSALPNNERIHVVRDHDAEHHELLKQLISLTEEGEQDERGIAVYLVQVYKGFTRYTWMDVKQIAAELPHCDSKSLILEDPAWGPLCRSSGEHLEGQSGEDYTAQLLSYYDSDGELHVYLDCSWSAFKTESGPSPESISKKMSVDIRDILWVEHRQGEPLEQATHHFIQAGVGPSGEPLYLASDSRAMYSKWLSTVTIGATFITDPGFRDNAESVDDMVFSDNSDWETCDDDTESGDVAESSDETMEDEYETSDTFSVLALRYDPEILSVTYPQVPPDVDFHTGPLYWS</sequence>
<evidence type="ECO:0000313" key="3">
    <source>
        <dbReference type="Proteomes" id="UP000053477"/>
    </source>
</evidence>
<feature type="compositionally biased region" description="Polar residues" evidence="1">
    <location>
        <begin position="85"/>
        <end position="106"/>
    </location>
</feature>
<feature type="compositionally biased region" description="Acidic residues" evidence="1">
    <location>
        <begin position="752"/>
        <end position="779"/>
    </location>
</feature>
<gene>
    <name evidence="2" type="ORF">SCHPADRAFT_939422</name>
</gene>
<evidence type="ECO:0000313" key="2">
    <source>
        <dbReference type="EMBL" id="KLO14625.1"/>
    </source>
</evidence>
<organism evidence="2 3">
    <name type="scientific">Schizopora paradoxa</name>
    <dbReference type="NCBI Taxonomy" id="27342"/>
    <lineage>
        <taxon>Eukaryota</taxon>
        <taxon>Fungi</taxon>
        <taxon>Dikarya</taxon>
        <taxon>Basidiomycota</taxon>
        <taxon>Agaricomycotina</taxon>
        <taxon>Agaricomycetes</taxon>
        <taxon>Hymenochaetales</taxon>
        <taxon>Schizoporaceae</taxon>
        <taxon>Schizopora</taxon>
    </lineage>
</organism>
<dbReference type="AlphaFoldDB" id="A0A0H2RRK8"/>
<evidence type="ECO:0000256" key="1">
    <source>
        <dbReference type="SAM" id="MobiDB-lite"/>
    </source>
</evidence>
<name>A0A0H2RRK8_9AGAM</name>
<accession>A0A0H2RRK8</accession>
<feature type="region of interest" description="Disordered" evidence="1">
    <location>
        <begin position="58"/>
        <end position="106"/>
    </location>
</feature>
<dbReference type="InParanoid" id="A0A0H2RRK8"/>
<protein>
    <submittedName>
        <fullName evidence="2">Uncharacterized protein</fullName>
    </submittedName>
</protein>
<dbReference type="Proteomes" id="UP000053477">
    <property type="component" value="Unassembled WGS sequence"/>
</dbReference>
<keyword evidence="3" id="KW-1185">Reference proteome</keyword>